<dbReference type="Gene3D" id="1.20.210.10">
    <property type="entry name" value="Cytochrome c oxidase-like, subunit I domain"/>
    <property type="match status" value="1"/>
</dbReference>
<feature type="transmembrane region" description="Helical" evidence="8">
    <location>
        <begin position="42"/>
        <end position="64"/>
    </location>
</feature>
<comment type="subcellular location">
    <subcellularLocation>
        <location evidence="1">Membrane</location>
        <topology evidence="1">Multi-pass membrane protein</topology>
    </subcellularLocation>
</comment>
<keyword evidence="11" id="KW-1185">Reference proteome</keyword>
<evidence type="ECO:0000313" key="11">
    <source>
        <dbReference type="Proteomes" id="UP000244225"/>
    </source>
</evidence>
<feature type="transmembrane region" description="Helical" evidence="8">
    <location>
        <begin position="508"/>
        <end position="530"/>
    </location>
</feature>
<keyword evidence="6" id="KW-0479">Metal-binding</keyword>
<dbReference type="AlphaFoldDB" id="A0A2T5Y799"/>
<dbReference type="Proteomes" id="UP000244225">
    <property type="component" value="Unassembled WGS sequence"/>
</dbReference>
<dbReference type="SUPFAM" id="SSF81442">
    <property type="entry name" value="Cytochrome c oxidase subunit I-like"/>
    <property type="match status" value="1"/>
</dbReference>
<dbReference type="GO" id="GO:0022904">
    <property type="term" value="P:respiratory electron transport chain"/>
    <property type="evidence" value="ECO:0007669"/>
    <property type="project" value="TreeGrafter"/>
</dbReference>
<keyword evidence="6" id="KW-0813">Transport</keyword>
<accession>A0A2T5Y799</accession>
<dbReference type="Pfam" id="PF00115">
    <property type="entry name" value="COX1"/>
    <property type="match status" value="1"/>
</dbReference>
<feature type="transmembrane region" description="Helical" evidence="8">
    <location>
        <begin position="323"/>
        <end position="345"/>
    </location>
</feature>
<protein>
    <submittedName>
        <fullName evidence="10">Cytochrome c oxidase subunit 1</fullName>
    </submittedName>
</protein>
<comment type="caution">
    <text evidence="10">The sequence shown here is derived from an EMBL/GenBank/DDBJ whole genome shotgun (WGS) entry which is preliminary data.</text>
</comment>
<dbReference type="PROSITE" id="PS00077">
    <property type="entry name" value="COX1_CUB"/>
    <property type="match status" value="1"/>
</dbReference>
<dbReference type="InterPro" id="IPR023616">
    <property type="entry name" value="Cyt_c_oxase-like_su1_dom"/>
</dbReference>
<reference evidence="10 11" key="1">
    <citation type="submission" date="2018-04" db="EMBL/GenBank/DDBJ databases">
        <title>Genomic Encyclopedia of Archaeal and Bacterial Type Strains, Phase II (KMG-II): from individual species to whole genera.</title>
        <authorList>
            <person name="Goeker M."/>
        </authorList>
    </citation>
    <scope>NUCLEOTIDE SEQUENCE [LARGE SCALE GENOMIC DNA]</scope>
    <source>
        <strain evidence="10 11">DSM 100162</strain>
    </source>
</reference>
<feature type="transmembrane region" description="Helical" evidence="8">
    <location>
        <begin position="388"/>
        <end position="410"/>
    </location>
</feature>
<evidence type="ECO:0000256" key="7">
    <source>
        <dbReference type="SAM" id="MobiDB-lite"/>
    </source>
</evidence>
<dbReference type="GO" id="GO:0009060">
    <property type="term" value="P:aerobic respiration"/>
    <property type="evidence" value="ECO:0007669"/>
    <property type="project" value="InterPro"/>
</dbReference>
<feature type="transmembrane region" description="Helical" evidence="8">
    <location>
        <begin position="422"/>
        <end position="448"/>
    </location>
</feature>
<dbReference type="InterPro" id="IPR000883">
    <property type="entry name" value="Cyt_C_Oxase_1"/>
</dbReference>
<keyword evidence="2 6" id="KW-0679">Respiratory chain</keyword>
<dbReference type="PRINTS" id="PR01165">
    <property type="entry name" value="CYCOXIDASEI"/>
</dbReference>
<proteinExistence type="inferred from homology"/>
<feature type="transmembrane region" description="Helical" evidence="8">
    <location>
        <begin position="133"/>
        <end position="155"/>
    </location>
</feature>
<keyword evidence="6" id="KW-0249">Electron transport</keyword>
<evidence type="ECO:0000313" key="10">
    <source>
        <dbReference type="EMBL" id="PTX12204.1"/>
    </source>
</evidence>
<dbReference type="GO" id="GO:0015990">
    <property type="term" value="P:electron transport coupled proton transport"/>
    <property type="evidence" value="ECO:0007669"/>
    <property type="project" value="TreeGrafter"/>
</dbReference>
<feature type="transmembrane region" description="Helical" evidence="8">
    <location>
        <begin position="295"/>
        <end position="311"/>
    </location>
</feature>
<dbReference type="OrthoDB" id="9759913at2"/>
<keyword evidence="6" id="KW-0408">Iron</keyword>
<feature type="transmembrane region" description="Helical" evidence="8">
    <location>
        <begin position="460"/>
        <end position="488"/>
    </location>
</feature>
<keyword evidence="5 8" id="KW-0472">Membrane</keyword>
<feature type="region of interest" description="Disordered" evidence="7">
    <location>
        <begin position="586"/>
        <end position="606"/>
    </location>
</feature>
<evidence type="ECO:0000256" key="2">
    <source>
        <dbReference type="ARBA" id="ARBA00022660"/>
    </source>
</evidence>
<dbReference type="GO" id="GO:0020037">
    <property type="term" value="F:heme binding"/>
    <property type="evidence" value="ECO:0007669"/>
    <property type="project" value="InterPro"/>
</dbReference>
<evidence type="ECO:0000256" key="3">
    <source>
        <dbReference type="ARBA" id="ARBA00022692"/>
    </source>
</evidence>
<evidence type="ECO:0000256" key="6">
    <source>
        <dbReference type="RuleBase" id="RU000370"/>
    </source>
</evidence>
<feature type="transmembrane region" description="Helical" evidence="8">
    <location>
        <begin position="351"/>
        <end position="376"/>
    </location>
</feature>
<dbReference type="InterPro" id="IPR023615">
    <property type="entry name" value="Cyt_c_Oxase_su1_BS"/>
</dbReference>
<dbReference type="PROSITE" id="PS50855">
    <property type="entry name" value="COX1"/>
    <property type="match status" value="1"/>
</dbReference>
<evidence type="ECO:0000256" key="1">
    <source>
        <dbReference type="ARBA" id="ARBA00004141"/>
    </source>
</evidence>
<evidence type="ECO:0000259" key="9">
    <source>
        <dbReference type="PROSITE" id="PS50855"/>
    </source>
</evidence>
<evidence type="ECO:0000256" key="4">
    <source>
        <dbReference type="ARBA" id="ARBA00022989"/>
    </source>
</evidence>
<gene>
    <name evidence="10" type="ORF">C8N40_1142</name>
</gene>
<dbReference type="PANTHER" id="PTHR10422:SF18">
    <property type="entry name" value="CYTOCHROME C OXIDASE SUBUNIT 1"/>
    <property type="match status" value="1"/>
</dbReference>
<feature type="transmembrane region" description="Helical" evidence="8">
    <location>
        <begin position="188"/>
        <end position="213"/>
    </location>
</feature>
<feature type="domain" description="Cytochrome oxidase subunit I profile" evidence="9">
    <location>
        <begin position="25"/>
        <end position="569"/>
    </location>
</feature>
<evidence type="ECO:0000256" key="5">
    <source>
        <dbReference type="ARBA" id="ARBA00023136"/>
    </source>
</evidence>
<dbReference type="EMBL" id="QBKI01000014">
    <property type="protein sequence ID" value="PTX12204.1"/>
    <property type="molecule type" value="Genomic_DNA"/>
</dbReference>
<keyword evidence="3 6" id="KW-0812">Transmembrane</keyword>
<organism evidence="10 11">
    <name type="scientific">Pontibacter mucosus</name>
    <dbReference type="NCBI Taxonomy" id="1649266"/>
    <lineage>
        <taxon>Bacteria</taxon>
        <taxon>Pseudomonadati</taxon>
        <taxon>Bacteroidota</taxon>
        <taxon>Cytophagia</taxon>
        <taxon>Cytophagales</taxon>
        <taxon>Hymenobacteraceae</taxon>
        <taxon>Pontibacter</taxon>
    </lineage>
</organism>
<feature type="transmembrane region" description="Helical" evidence="8">
    <location>
        <begin position="225"/>
        <end position="253"/>
    </location>
</feature>
<keyword evidence="4 8" id="KW-1133">Transmembrane helix</keyword>
<feature type="transmembrane region" description="Helical" evidence="8">
    <location>
        <begin position="91"/>
        <end position="121"/>
    </location>
</feature>
<keyword evidence="6" id="KW-0349">Heme</keyword>
<dbReference type="RefSeq" id="WP_108213707.1">
    <property type="nucleotide sequence ID" value="NZ_QBKI01000014.1"/>
</dbReference>
<sequence length="606" mass="68159">MATTDITTSGVHPVHEEHEQHEQSFIGKYVFSQDHKTIAKQYLFTGIFWAFIGSFLSVLFRLQLGWPEATFSFLEPILGGWIENGKINPEFYLALVTMHGTIMVFFVLTAGLSGTFSNLLIPLQIGARDMASGFMNMLSYWLFFVSSLIMFWSLFLDTGPAAGGWTVYPPLSVLPEAIQGSAAGMTMWLIAMAFFIASTLLGGINYITTVINLRTKGMSMSRLPLTVWALFFTAIVGLLSFPVLLAAAILLIFDRSFGTSFFLSDIYIAGEALVNSGGSPILFQHLFWFLGHPEVYIVILPTFGITSEVIATNSRKPIFGYRAMIGSMIGISVLSIVVWAHHMFVSGMNPFLGSVFMFLTLIIAVPSAVKVFNWLATLWRGNIRFTTAMLFAIGFVSIFISGGLTGIILGNSSIDIQLHDTYFVVAHFHMVMGAAAFFGMFCGVYHWFPKMFGRMMDEKLGFVHFWFTFLAVYLVFLPMHYVGIAGFPRRYYNWTGFETFNIFTDLNTFISIAAIFGFFAQFIFLFNFLYSIWRGRRATANPWHSNTLEWTTPVRPGHGNWPGPLPVVYRWPYDYSKPGAPEDYIPQTVPYAETPSSNLPHDRDEE</sequence>
<dbReference type="InterPro" id="IPR036927">
    <property type="entry name" value="Cyt_c_oxase-like_su1_sf"/>
</dbReference>
<evidence type="ECO:0000256" key="8">
    <source>
        <dbReference type="SAM" id="Phobius"/>
    </source>
</evidence>
<name>A0A2T5Y799_9BACT</name>
<comment type="similarity">
    <text evidence="6">Belongs to the heme-copper respiratory oxidase family.</text>
</comment>
<dbReference type="PANTHER" id="PTHR10422">
    <property type="entry name" value="CYTOCHROME C OXIDASE SUBUNIT 1"/>
    <property type="match status" value="1"/>
</dbReference>
<dbReference type="GO" id="GO:0004129">
    <property type="term" value="F:cytochrome-c oxidase activity"/>
    <property type="evidence" value="ECO:0007669"/>
    <property type="project" value="InterPro"/>
</dbReference>
<dbReference type="GO" id="GO:0016020">
    <property type="term" value="C:membrane"/>
    <property type="evidence" value="ECO:0007669"/>
    <property type="project" value="UniProtKB-SubCell"/>
</dbReference>